<dbReference type="KEGG" id="bsei:KMZ68_06320"/>
<gene>
    <name evidence="1" type="ORF">KMZ68_06320</name>
</gene>
<evidence type="ECO:0000313" key="2">
    <source>
        <dbReference type="Proteomes" id="UP000680805"/>
    </source>
</evidence>
<dbReference type="AlphaFoldDB" id="A0A975NQF1"/>
<protein>
    <submittedName>
        <fullName evidence="1">Uncharacterized protein</fullName>
    </submittedName>
</protein>
<dbReference type="EMBL" id="CP076135">
    <property type="protein sequence ID" value="QWG19458.1"/>
    <property type="molecule type" value="Genomic_DNA"/>
</dbReference>
<reference evidence="1" key="1">
    <citation type="submission" date="2021-06" db="EMBL/GenBank/DDBJ databases">
        <title>Bradyrhizobium sp. S2-11-2 Genome sequencing.</title>
        <authorList>
            <person name="Jin L."/>
        </authorList>
    </citation>
    <scope>NUCLEOTIDE SEQUENCE</scope>
    <source>
        <strain evidence="1">S2-11-2</strain>
    </source>
</reference>
<organism evidence="1 2">
    <name type="scientific">Bradyrhizobium sediminis</name>
    <dbReference type="NCBI Taxonomy" id="2840469"/>
    <lineage>
        <taxon>Bacteria</taxon>
        <taxon>Pseudomonadati</taxon>
        <taxon>Pseudomonadota</taxon>
        <taxon>Alphaproteobacteria</taxon>
        <taxon>Hyphomicrobiales</taxon>
        <taxon>Nitrobacteraceae</taxon>
        <taxon>Bradyrhizobium</taxon>
    </lineage>
</organism>
<name>A0A975NQF1_9BRAD</name>
<dbReference type="Proteomes" id="UP000680805">
    <property type="component" value="Chromosome"/>
</dbReference>
<dbReference type="RefSeq" id="WP_215614981.1">
    <property type="nucleotide sequence ID" value="NZ_CP076135.1"/>
</dbReference>
<sequence>MAAITFSTDTAHPGRLEAGFAVLRDMLNTFVSCRIRLAAAAAEHACPRQAASSSSINVG</sequence>
<proteinExistence type="predicted"/>
<evidence type="ECO:0000313" key="1">
    <source>
        <dbReference type="EMBL" id="QWG19458.1"/>
    </source>
</evidence>
<accession>A0A975NQF1</accession>